<dbReference type="Gene3D" id="2.130.10.10">
    <property type="entry name" value="YVTN repeat-like/Quinoprotein amine dehydrogenase"/>
    <property type="match status" value="1"/>
</dbReference>
<gene>
    <name evidence="2" type="ORF">SAMN05660649_01408</name>
</gene>
<protein>
    <submittedName>
        <fullName evidence="2">Dipeptidyl peptidase IV (DPP IV) N-terminal region</fullName>
    </submittedName>
</protein>
<sequence length="73" mass="8343">MPFSYQVMKHNKYLIVYDAKTGKCTELPRQPDTVTFYPDWSPDGTRISYIHAEEQRDANGAYYADGKKHGPSG</sequence>
<keyword evidence="3" id="KW-1185">Reference proteome</keyword>
<evidence type="ECO:0000259" key="1">
    <source>
        <dbReference type="Pfam" id="PF00930"/>
    </source>
</evidence>
<dbReference type="STRING" id="341036.SAMN05660649_01408"/>
<dbReference type="SUPFAM" id="SSF82171">
    <property type="entry name" value="DPP6 N-terminal domain-like"/>
    <property type="match status" value="1"/>
</dbReference>
<accession>A0A1I2R6C1</accession>
<organism evidence="2 3">
    <name type="scientific">Desulfotruncus arcticus DSM 17038</name>
    <dbReference type="NCBI Taxonomy" id="1121424"/>
    <lineage>
        <taxon>Bacteria</taxon>
        <taxon>Bacillati</taxon>
        <taxon>Bacillota</taxon>
        <taxon>Clostridia</taxon>
        <taxon>Eubacteriales</taxon>
        <taxon>Desulfallaceae</taxon>
        <taxon>Desulfotruncus</taxon>
    </lineage>
</organism>
<evidence type="ECO:0000313" key="2">
    <source>
        <dbReference type="EMBL" id="SFG35970.1"/>
    </source>
</evidence>
<dbReference type="InterPro" id="IPR002469">
    <property type="entry name" value="Peptidase_S9B_N"/>
</dbReference>
<dbReference type="Pfam" id="PF00930">
    <property type="entry name" value="DPPIV_N"/>
    <property type="match status" value="1"/>
</dbReference>
<dbReference type="Proteomes" id="UP000199337">
    <property type="component" value="Unassembled WGS sequence"/>
</dbReference>
<dbReference type="EMBL" id="FOOX01000004">
    <property type="protein sequence ID" value="SFG35970.1"/>
    <property type="molecule type" value="Genomic_DNA"/>
</dbReference>
<reference evidence="3" key="1">
    <citation type="submission" date="2016-10" db="EMBL/GenBank/DDBJ databases">
        <authorList>
            <person name="Varghese N."/>
            <person name="Submissions S."/>
        </authorList>
    </citation>
    <scope>NUCLEOTIDE SEQUENCE [LARGE SCALE GENOMIC DNA]</scope>
    <source>
        <strain evidence="3">DSM 17038</strain>
    </source>
</reference>
<dbReference type="GO" id="GO:0006508">
    <property type="term" value="P:proteolysis"/>
    <property type="evidence" value="ECO:0007669"/>
    <property type="project" value="InterPro"/>
</dbReference>
<dbReference type="InterPro" id="IPR015943">
    <property type="entry name" value="WD40/YVTN_repeat-like_dom_sf"/>
</dbReference>
<name>A0A1I2R6C1_9FIRM</name>
<dbReference type="AlphaFoldDB" id="A0A1I2R6C1"/>
<feature type="domain" description="Dipeptidylpeptidase IV N-terminal" evidence="1">
    <location>
        <begin position="12"/>
        <end position="52"/>
    </location>
</feature>
<evidence type="ECO:0000313" key="3">
    <source>
        <dbReference type="Proteomes" id="UP000199337"/>
    </source>
</evidence>
<proteinExistence type="predicted"/>